<evidence type="ECO:0000313" key="4">
    <source>
        <dbReference type="EMBL" id="KAI7844364.1"/>
    </source>
</evidence>
<name>A0AAD5E179_9CHLO</name>
<comment type="caution">
    <text evidence="4">The sequence shown here is derived from an EMBL/GenBank/DDBJ whole genome shotgun (WGS) entry which is preliminary data.</text>
</comment>
<gene>
    <name evidence="4" type="ORF">COHA_002162</name>
</gene>
<proteinExistence type="predicted"/>
<organism evidence="4 5">
    <name type="scientific">Chlorella ohadii</name>
    <dbReference type="NCBI Taxonomy" id="2649997"/>
    <lineage>
        <taxon>Eukaryota</taxon>
        <taxon>Viridiplantae</taxon>
        <taxon>Chlorophyta</taxon>
        <taxon>core chlorophytes</taxon>
        <taxon>Trebouxiophyceae</taxon>
        <taxon>Chlorellales</taxon>
        <taxon>Chlorellaceae</taxon>
        <taxon>Chlorella clade</taxon>
        <taxon>Chlorella</taxon>
    </lineage>
</organism>
<dbReference type="Gene3D" id="1.10.8.10">
    <property type="entry name" value="DNA helicase RuvA subunit, C-terminal domain"/>
    <property type="match status" value="1"/>
</dbReference>
<dbReference type="GO" id="GO:0005930">
    <property type="term" value="C:axoneme"/>
    <property type="evidence" value="ECO:0007669"/>
    <property type="project" value="UniProtKB-SubCell"/>
</dbReference>
<dbReference type="InterPro" id="IPR001810">
    <property type="entry name" value="F-box_dom"/>
</dbReference>
<dbReference type="PROSITE" id="PS50181">
    <property type="entry name" value="FBOX"/>
    <property type="match status" value="1"/>
</dbReference>
<dbReference type="EMBL" id="JADXDR010000032">
    <property type="protein sequence ID" value="KAI7844364.1"/>
    <property type="molecule type" value="Genomic_DNA"/>
</dbReference>
<dbReference type="SUPFAM" id="SSF81383">
    <property type="entry name" value="F-box domain"/>
    <property type="match status" value="1"/>
</dbReference>
<dbReference type="InterPro" id="IPR006553">
    <property type="entry name" value="Leu-rich_rpt_Cys-con_subtyp"/>
</dbReference>
<feature type="domain" description="F-box" evidence="3">
    <location>
        <begin position="169"/>
        <end position="216"/>
    </location>
</feature>
<feature type="region of interest" description="Disordered" evidence="2">
    <location>
        <begin position="136"/>
        <end position="155"/>
    </location>
</feature>
<dbReference type="CDD" id="cd09917">
    <property type="entry name" value="F-box_SF"/>
    <property type="match status" value="1"/>
</dbReference>
<dbReference type="GO" id="GO:0019005">
    <property type="term" value="C:SCF ubiquitin ligase complex"/>
    <property type="evidence" value="ECO:0007669"/>
    <property type="project" value="TreeGrafter"/>
</dbReference>
<dbReference type="Proteomes" id="UP001205105">
    <property type="component" value="Unassembled WGS sequence"/>
</dbReference>
<dbReference type="InterPro" id="IPR032675">
    <property type="entry name" value="LRR_dom_sf"/>
</dbReference>
<dbReference type="InterPro" id="IPR036047">
    <property type="entry name" value="F-box-like_dom_sf"/>
</dbReference>
<evidence type="ECO:0000259" key="3">
    <source>
        <dbReference type="PROSITE" id="PS50181"/>
    </source>
</evidence>
<dbReference type="SMART" id="SM00367">
    <property type="entry name" value="LRR_CC"/>
    <property type="match status" value="3"/>
</dbReference>
<feature type="compositionally biased region" description="Acidic residues" evidence="2">
    <location>
        <begin position="342"/>
        <end position="352"/>
    </location>
</feature>
<feature type="region of interest" description="Disordered" evidence="2">
    <location>
        <begin position="332"/>
        <end position="386"/>
    </location>
</feature>
<evidence type="ECO:0000256" key="2">
    <source>
        <dbReference type="SAM" id="MobiDB-lite"/>
    </source>
</evidence>
<keyword evidence="5" id="KW-1185">Reference proteome</keyword>
<feature type="compositionally biased region" description="Gly residues" evidence="2">
    <location>
        <begin position="36"/>
        <end position="47"/>
    </location>
</feature>
<dbReference type="GO" id="GO:0031146">
    <property type="term" value="P:SCF-dependent proteasomal ubiquitin-dependent protein catabolic process"/>
    <property type="evidence" value="ECO:0007669"/>
    <property type="project" value="TreeGrafter"/>
</dbReference>
<dbReference type="PANTHER" id="PTHR13318">
    <property type="entry name" value="PARTNER OF PAIRED, ISOFORM B-RELATED"/>
    <property type="match status" value="1"/>
</dbReference>
<comment type="subcellular location">
    <subcellularLocation>
        <location evidence="1">Cytoplasm</location>
        <location evidence="1">Cytoskeleton</location>
        <location evidence="1">Cilium axoneme</location>
    </subcellularLocation>
</comment>
<protein>
    <recommendedName>
        <fullName evidence="3">F-box domain-containing protein</fullName>
    </recommendedName>
</protein>
<sequence>MSGRAGAPSRSQQAFRWLLQGDDDEERRGGSSQGKQAGGKGGGSGKGGGRRRSGSGSGGKVPFIPGFKLRCDAEAEAAASSSSAAAQGSDLESLQEAFAGVLDAELVADVLASTGGDAAAAMEALLSLTGGGDEAAANEAPMAAEEAEAGSAPAATMAEAAPLGAPAAPCYWDTLPQEMKQLVFEKLSLRDLARAARACREFAGYVREQRSSLRTVTVPEGVSYAAVRGLVAAFAGAEGVALSRCAAQLRFPHEYEAMLRAVQLGEQDRQRGQGGVPIRSMSLARCDRITDAAVAELCDTFTSLQRVDLARCVEVGDAAMARLAAYTRQLEDGDSAAGGSSGDEEEEAEDEWQAQAAAEAVGSMQLASGTSPPPPAAGAVTGGKAFESPDSAVRRIAAQRHAAMMARSARQARSQHGRPRDLGLHELVLKETSVSARGTKLLLQPGSATSKSLRNTLRSALPLQLLDVSRCPNIAGDALDLHPRCVLQTLRAAGCNGLRSVVIQLPTEAPLRSLNLESCRQLHEVVLVAHQLESASFSHCSQLRTVSLRCRRLRELKAVNCSSLNLAASELHCGALQEANFFGCRQLDAEGLEAAAPSLAKCTSLDLTGCTGLSRLLLPDVAGCGVLRQVLLASPVLTQFRAAGCSRLMELRLGTAALSHLDLENCGHLREVQLSEGASRASLDGGSQGAEASGERRAKPALVLRGCSSLPEQTKKRLREAVLGR</sequence>
<accession>A0AAD5E179</accession>
<dbReference type="PANTHER" id="PTHR13318:SF190">
    <property type="entry name" value="PARTNER OF PAIRED, ISOFORM B"/>
    <property type="match status" value="1"/>
</dbReference>
<evidence type="ECO:0000313" key="5">
    <source>
        <dbReference type="Proteomes" id="UP001205105"/>
    </source>
</evidence>
<dbReference type="AlphaFoldDB" id="A0AAD5E179"/>
<dbReference type="Pfam" id="PF12937">
    <property type="entry name" value="F-box-like"/>
    <property type="match status" value="1"/>
</dbReference>
<reference evidence="4" key="1">
    <citation type="submission" date="2020-11" db="EMBL/GenBank/DDBJ databases">
        <title>Chlorella ohadii genome sequencing and assembly.</title>
        <authorList>
            <person name="Murik O."/>
            <person name="Treves H."/>
            <person name="Kedem I."/>
            <person name="Shotland Y."/>
            <person name="Kaplan A."/>
        </authorList>
    </citation>
    <scope>NUCLEOTIDE SEQUENCE</scope>
    <source>
        <strain evidence="4">1</strain>
    </source>
</reference>
<dbReference type="SUPFAM" id="SSF52047">
    <property type="entry name" value="RNI-like"/>
    <property type="match status" value="1"/>
</dbReference>
<evidence type="ECO:0000256" key="1">
    <source>
        <dbReference type="ARBA" id="ARBA00004430"/>
    </source>
</evidence>
<dbReference type="Gene3D" id="3.80.10.10">
    <property type="entry name" value="Ribonuclease Inhibitor"/>
    <property type="match status" value="2"/>
</dbReference>
<feature type="region of interest" description="Disordered" evidence="2">
    <location>
        <begin position="1"/>
        <end position="64"/>
    </location>
</feature>